<accession>A0A8S5LRY9</accession>
<proteinExistence type="predicted"/>
<evidence type="ECO:0000313" key="1">
    <source>
        <dbReference type="EMBL" id="DAD72718.1"/>
    </source>
</evidence>
<protein>
    <submittedName>
        <fullName evidence="1">Uncharacterized protein</fullName>
    </submittedName>
</protein>
<dbReference type="EMBL" id="BK015904">
    <property type="protein sequence ID" value="DAD72718.1"/>
    <property type="molecule type" value="Genomic_DNA"/>
</dbReference>
<reference evidence="1" key="1">
    <citation type="journal article" date="2021" name="Proc. Natl. Acad. Sci. U.S.A.">
        <title>A Catalog of Tens of Thousands of Viruses from Human Metagenomes Reveals Hidden Associations with Chronic Diseases.</title>
        <authorList>
            <person name="Tisza M.J."/>
            <person name="Buck C.B."/>
        </authorList>
    </citation>
    <scope>NUCLEOTIDE SEQUENCE</scope>
    <source>
        <strain evidence="1">Ct7EW56</strain>
    </source>
</reference>
<organism evidence="1">
    <name type="scientific">Siphoviridae sp. ct7EW56</name>
    <dbReference type="NCBI Taxonomy" id="2827562"/>
    <lineage>
        <taxon>Viruses</taxon>
        <taxon>Duplodnaviria</taxon>
        <taxon>Heunggongvirae</taxon>
        <taxon>Uroviricota</taxon>
        <taxon>Caudoviricetes</taxon>
    </lineage>
</organism>
<sequence>MSLTRLCLLCSITYKHQGQTIMFALYFMDR</sequence>
<name>A0A8S5LRY9_9CAUD</name>